<dbReference type="Proteomes" id="UP000428328">
    <property type="component" value="Chromosome"/>
</dbReference>
<protein>
    <recommendedName>
        <fullName evidence="4">DUF4153 domain-containing protein</fullName>
    </recommendedName>
</protein>
<organism evidence="2 3">
    <name type="scientific">Pseudodesulfovibrio cashew</name>
    <dbReference type="NCBI Taxonomy" id="2678688"/>
    <lineage>
        <taxon>Bacteria</taxon>
        <taxon>Pseudomonadati</taxon>
        <taxon>Thermodesulfobacteriota</taxon>
        <taxon>Desulfovibrionia</taxon>
        <taxon>Desulfovibrionales</taxon>
        <taxon>Desulfovibrionaceae</taxon>
    </lineage>
</organism>
<feature type="transmembrane region" description="Helical" evidence="1">
    <location>
        <begin position="120"/>
        <end position="139"/>
    </location>
</feature>
<gene>
    <name evidence="2" type="ORF">GM415_16690</name>
</gene>
<dbReference type="RefSeq" id="WP_158950182.1">
    <property type="nucleotide sequence ID" value="NZ_CP046400.1"/>
</dbReference>
<dbReference type="KEGG" id="psel:GM415_16690"/>
<keyword evidence="1" id="KW-0472">Membrane</keyword>
<proteinExistence type="predicted"/>
<feature type="transmembrane region" description="Helical" evidence="1">
    <location>
        <begin position="145"/>
        <end position="167"/>
    </location>
</feature>
<feature type="transmembrane region" description="Helical" evidence="1">
    <location>
        <begin position="60"/>
        <end position="80"/>
    </location>
</feature>
<sequence length="413" mass="46719">MIRKDIEKLIDDPEGLERLYRKDSRAFSNAYQGVLAVYPESVLLRAWHARLSFDQGRGSSLSGVGWTLMIILGLLAGSLLKIPAWTPVSFSFFMSRYADFIPFFSMLCFTLYLKGAGWRFSTLVLSITGAAAIYITVLPESWDNTFALSCLFMPCFLWCLYGVARMGTDWRSPDERLKYLAFFGELVIHAGLFLLGGGILLLLAFGLFSFLGLPTDWVGEYVAIYGVAAIPMVAAWATDTYSAARRLTPLLARIFSPLLLLLIISYMVAMAMNLRELFDDRDTLLLYNVLLLCVLGTVVYIMAGRREYGEQRHVTIMVTIMLAATVVLDLIGIAAILWRIFEYDEGLTANRLTILGSNLLVFFNLAFLCRGYFRHWRGKGTISEVETVMARYLSCYAVWACFMVFAVPWLYRY</sequence>
<feature type="transmembrane region" description="Helical" evidence="1">
    <location>
        <begin position="92"/>
        <end position="113"/>
    </location>
</feature>
<evidence type="ECO:0000256" key="1">
    <source>
        <dbReference type="SAM" id="Phobius"/>
    </source>
</evidence>
<feature type="transmembrane region" description="Helical" evidence="1">
    <location>
        <begin position="218"/>
        <end position="238"/>
    </location>
</feature>
<evidence type="ECO:0008006" key="4">
    <source>
        <dbReference type="Google" id="ProtNLM"/>
    </source>
</evidence>
<keyword evidence="1" id="KW-0812">Transmembrane</keyword>
<feature type="transmembrane region" description="Helical" evidence="1">
    <location>
        <begin position="250"/>
        <end position="272"/>
    </location>
</feature>
<evidence type="ECO:0000313" key="3">
    <source>
        <dbReference type="Proteomes" id="UP000428328"/>
    </source>
</evidence>
<dbReference type="AlphaFoldDB" id="A0A6I6JL10"/>
<feature type="transmembrane region" description="Helical" evidence="1">
    <location>
        <begin position="315"/>
        <end position="340"/>
    </location>
</feature>
<reference evidence="2 3" key="1">
    <citation type="submission" date="2019-11" db="EMBL/GenBank/DDBJ databases">
        <authorList>
            <person name="Zheng R.K."/>
            <person name="Sun C.M."/>
        </authorList>
    </citation>
    <scope>NUCLEOTIDE SEQUENCE [LARGE SCALE GENOMIC DNA]</scope>
    <source>
        <strain evidence="2 3">SRB007</strain>
    </source>
</reference>
<feature type="transmembrane region" description="Helical" evidence="1">
    <location>
        <begin position="393"/>
        <end position="411"/>
    </location>
</feature>
<evidence type="ECO:0000313" key="2">
    <source>
        <dbReference type="EMBL" id="QGY41690.1"/>
    </source>
</evidence>
<accession>A0A6I6JL10</accession>
<feature type="transmembrane region" description="Helical" evidence="1">
    <location>
        <begin position="179"/>
        <end position="212"/>
    </location>
</feature>
<name>A0A6I6JL10_9BACT</name>
<keyword evidence="1" id="KW-1133">Transmembrane helix</keyword>
<feature type="transmembrane region" description="Helical" evidence="1">
    <location>
        <begin position="284"/>
        <end position="303"/>
    </location>
</feature>
<dbReference type="EMBL" id="CP046400">
    <property type="protein sequence ID" value="QGY41690.1"/>
    <property type="molecule type" value="Genomic_DNA"/>
</dbReference>
<feature type="transmembrane region" description="Helical" evidence="1">
    <location>
        <begin position="352"/>
        <end position="373"/>
    </location>
</feature>
<keyword evidence="3" id="KW-1185">Reference proteome</keyword>